<keyword evidence="1" id="KW-0812">Transmembrane</keyword>
<organism evidence="3 4">
    <name type="scientific">Candidatus Magasanikbacteria bacterium RIFCSPHIGHO2_02_FULL_47_14</name>
    <dbReference type="NCBI Taxonomy" id="1798680"/>
    <lineage>
        <taxon>Bacteria</taxon>
        <taxon>Candidatus Magasanikiibacteriota</taxon>
    </lineage>
</organism>
<proteinExistence type="predicted"/>
<dbReference type="SUPFAM" id="SSF55166">
    <property type="entry name" value="Hedgehog/DD-peptidase"/>
    <property type="match status" value="1"/>
</dbReference>
<accession>A0A1F6MB21</accession>
<gene>
    <name evidence="3" type="ORF">A3J66_02215</name>
</gene>
<dbReference type="Proteomes" id="UP000176282">
    <property type="component" value="Unassembled WGS sequence"/>
</dbReference>
<evidence type="ECO:0000256" key="1">
    <source>
        <dbReference type="SAM" id="Phobius"/>
    </source>
</evidence>
<evidence type="ECO:0000313" key="3">
    <source>
        <dbReference type="EMBL" id="OGH68857.1"/>
    </source>
</evidence>
<dbReference type="InterPro" id="IPR009045">
    <property type="entry name" value="Zn_M74/Hedgehog-like"/>
</dbReference>
<keyword evidence="1" id="KW-1133">Transmembrane helix</keyword>
<keyword evidence="1" id="KW-0472">Membrane</keyword>
<comment type="caution">
    <text evidence="3">The sequence shown here is derived from an EMBL/GenBank/DDBJ whole genome shotgun (WGS) entry which is preliminary data.</text>
</comment>
<feature type="domain" description="Peptidase M15C" evidence="2">
    <location>
        <begin position="465"/>
        <end position="515"/>
    </location>
</feature>
<dbReference type="EMBL" id="MFQB01000005">
    <property type="protein sequence ID" value="OGH68857.1"/>
    <property type="molecule type" value="Genomic_DNA"/>
</dbReference>
<feature type="transmembrane region" description="Helical" evidence="1">
    <location>
        <begin position="193"/>
        <end position="216"/>
    </location>
</feature>
<dbReference type="AlphaFoldDB" id="A0A1F6MB21"/>
<name>A0A1F6MB21_9BACT</name>
<dbReference type="GO" id="GO:0008233">
    <property type="term" value="F:peptidase activity"/>
    <property type="evidence" value="ECO:0007669"/>
    <property type="project" value="InterPro"/>
</dbReference>
<protein>
    <recommendedName>
        <fullName evidence="2">Peptidase M15C domain-containing protein</fullName>
    </recommendedName>
</protein>
<dbReference type="Pfam" id="PF13539">
    <property type="entry name" value="Peptidase_M15_4"/>
    <property type="match status" value="1"/>
</dbReference>
<evidence type="ECO:0000259" key="2">
    <source>
        <dbReference type="Pfam" id="PF13539"/>
    </source>
</evidence>
<reference evidence="3 4" key="1">
    <citation type="journal article" date="2016" name="Nat. Commun.">
        <title>Thousands of microbial genomes shed light on interconnected biogeochemical processes in an aquifer system.</title>
        <authorList>
            <person name="Anantharaman K."/>
            <person name="Brown C.T."/>
            <person name="Hug L.A."/>
            <person name="Sharon I."/>
            <person name="Castelle C.J."/>
            <person name="Probst A.J."/>
            <person name="Thomas B.C."/>
            <person name="Singh A."/>
            <person name="Wilkins M.J."/>
            <person name="Karaoz U."/>
            <person name="Brodie E.L."/>
            <person name="Williams K.H."/>
            <person name="Hubbard S.S."/>
            <person name="Banfield J.F."/>
        </authorList>
    </citation>
    <scope>NUCLEOTIDE SEQUENCE [LARGE SCALE GENOMIC DNA]</scope>
</reference>
<feature type="transmembrane region" description="Helical" evidence="1">
    <location>
        <begin position="228"/>
        <end position="250"/>
    </location>
</feature>
<sequence length="521" mass="56748">MRSFFLSLLLFLFGILPVGILPAYAVQVPGANVQHDLAMGMACAVECNSFTDAGCGNPECHSNDCEDSSKEEADDNFCDCDDNADCANEYGTQAGETWECVGGGYKTYDLDYCQSSIRGPQYPIQPREASAGDFLTDKNLAADEIQQLVFNKPVTQISIPGVSFSEPRVFKEDGVTFLHIPFLGEYIAALYKYFIAVVVVVAIVKILDGAIIMVMSRGESDKVTHGKETIGAAIIGLIIAVTSYSILYMVNPNLVQFKSLKVKFVEREDIADFLLHGDVGSDEQASFSGSGTQWTIPGTNETVELSTKDVCFFNTFGKDQKILDNSIGKACLFGPSHCINVHKLIAAELQSRFDELARSNDATIIEWRKHLLDTAGHIGSNKKPYDPIRASGAWSAYGHGSDRNFIDRFGVKYGIGNGGGGIAVTAKANLLKKKLAESGESSYSDKNGVERKVRGTISHWVAKGTHAWGLAFDIDYPHNPYGTNTNIPQAAVAILTRDGFLKWGMGFKDPAHFQYSGPLCR</sequence>
<dbReference type="STRING" id="1798680.A3J66_02215"/>
<dbReference type="InterPro" id="IPR039561">
    <property type="entry name" value="Peptidase_M15C"/>
</dbReference>
<evidence type="ECO:0000313" key="4">
    <source>
        <dbReference type="Proteomes" id="UP000176282"/>
    </source>
</evidence>